<dbReference type="OrthoDB" id="5130013at2759"/>
<organism evidence="3 4">
    <name type="scientific">Microdochium bolleyi</name>
    <dbReference type="NCBI Taxonomy" id="196109"/>
    <lineage>
        <taxon>Eukaryota</taxon>
        <taxon>Fungi</taxon>
        <taxon>Dikarya</taxon>
        <taxon>Ascomycota</taxon>
        <taxon>Pezizomycotina</taxon>
        <taxon>Sordariomycetes</taxon>
        <taxon>Xylariomycetidae</taxon>
        <taxon>Xylariales</taxon>
        <taxon>Microdochiaceae</taxon>
        <taxon>Microdochium</taxon>
    </lineage>
</organism>
<protein>
    <submittedName>
        <fullName evidence="3">Fungal-specific transcription factor domain-domain-containing protein</fullName>
    </submittedName>
</protein>
<accession>A0A136IV38</accession>
<dbReference type="Pfam" id="PF11951">
    <property type="entry name" value="Fungal_trans_2"/>
    <property type="match status" value="1"/>
</dbReference>
<gene>
    <name evidence="3" type="ORF">Micbo1qcDRAFT_206884</name>
</gene>
<dbReference type="PANTHER" id="PTHR37534:SF39">
    <property type="entry name" value="TRANSCRIPTION FACTOR DOMAIN-CONTAINING PROTEIN"/>
    <property type="match status" value="1"/>
</dbReference>
<dbReference type="STRING" id="196109.A0A136IV38"/>
<evidence type="ECO:0000313" key="4">
    <source>
        <dbReference type="Proteomes" id="UP000070501"/>
    </source>
</evidence>
<sequence>MAFSNNGLPAQALRYSMLAVASVHRGDSLAVYTRYKGAALRALAASVTTIDGDTGEAARHVAGVMLLSSLYMQPCFMTGNEWLVYLNGAREVIKKSGFASMVCDSDDVSELMDWVYHQDVFSRFTSFHWRRGEGNPFRRLDEVPEYQIFNHPLRRPKQGRQILGLFHDVFDLMLYQAPAAEGLDRSRDEEMARVTQLTDEVESMVYADHMQAVADSSDLCVGEDPVPWRENDEMPSVFELYRLSALLCLARTGESRFGWPASIEAILDKAMAVMQDMETCQRQFPVLVLGSQARTEEQRRVVIDLLERSTKSVAGRTLVCLQKSIEFSWVQADLHADEDLLLDFGQLMRTLCGNCMSVPNLA</sequence>
<dbReference type="InParanoid" id="A0A136IV38"/>
<dbReference type="GO" id="GO:0003700">
    <property type="term" value="F:DNA-binding transcription factor activity"/>
    <property type="evidence" value="ECO:0007669"/>
    <property type="project" value="TreeGrafter"/>
</dbReference>
<dbReference type="GO" id="GO:0000976">
    <property type="term" value="F:transcription cis-regulatory region binding"/>
    <property type="evidence" value="ECO:0007669"/>
    <property type="project" value="TreeGrafter"/>
</dbReference>
<evidence type="ECO:0000313" key="3">
    <source>
        <dbReference type="EMBL" id="KXJ88723.1"/>
    </source>
</evidence>
<evidence type="ECO:0000256" key="1">
    <source>
        <dbReference type="ARBA" id="ARBA00004123"/>
    </source>
</evidence>
<dbReference type="EMBL" id="KQ964257">
    <property type="protein sequence ID" value="KXJ88723.1"/>
    <property type="molecule type" value="Genomic_DNA"/>
</dbReference>
<reference evidence="4" key="1">
    <citation type="submission" date="2016-02" db="EMBL/GenBank/DDBJ databases">
        <title>Draft genome sequence of Microdochium bolleyi, a fungal endophyte of beachgrass.</title>
        <authorList>
            <consortium name="DOE Joint Genome Institute"/>
            <person name="David A.S."/>
            <person name="May G."/>
            <person name="Haridas S."/>
            <person name="Lim J."/>
            <person name="Wang M."/>
            <person name="Labutti K."/>
            <person name="Lipzen A."/>
            <person name="Barry K."/>
            <person name="Grigoriev I.V."/>
        </authorList>
    </citation>
    <scope>NUCLEOTIDE SEQUENCE [LARGE SCALE GENOMIC DNA]</scope>
    <source>
        <strain evidence="4">J235TASD1</strain>
    </source>
</reference>
<dbReference type="PANTHER" id="PTHR37534">
    <property type="entry name" value="TRANSCRIPTIONAL ACTIVATOR PROTEIN UGA3"/>
    <property type="match status" value="1"/>
</dbReference>
<dbReference type="GO" id="GO:0045944">
    <property type="term" value="P:positive regulation of transcription by RNA polymerase II"/>
    <property type="evidence" value="ECO:0007669"/>
    <property type="project" value="TreeGrafter"/>
</dbReference>
<keyword evidence="2" id="KW-0539">Nucleus</keyword>
<comment type="subcellular location">
    <subcellularLocation>
        <location evidence="1">Nucleus</location>
    </subcellularLocation>
</comment>
<proteinExistence type="predicted"/>
<keyword evidence="4" id="KW-1185">Reference proteome</keyword>
<dbReference type="GO" id="GO:0005634">
    <property type="term" value="C:nucleus"/>
    <property type="evidence" value="ECO:0007669"/>
    <property type="project" value="UniProtKB-SubCell"/>
</dbReference>
<dbReference type="InterPro" id="IPR021858">
    <property type="entry name" value="Fun_TF"/>
</dbReference>
<dbReference type="AlphaFoldDB" id="A0A136IV38"/>
<dbReference type="Proteomes" id="UP000070501">
    <property type="component" value="Unassembled WGS sequence"/>
</dbReference>
<evidence type="ECO:0000256" key="2">
    <source>
        <dbReference type="ARBA" id="ARBA00023242"/>
    </source>
</evidence>
<name>A0A136IV38_9PEZI</name>